<accession>A0A1S2KZJ7</accession>
<reference evidence="1 3" key="1">
    <citation type="submission" date="2016-10" db="EMBL/GenBank/DDBJ databases">
        <title>Draft genome sequences of four alkaliphilic bacteria belonging to the Anaerobacillus genus.</title>
        <authorList>
            <person name="Bassil N.M."/>
            <person name="Lloyd J.R."/>
        </authorList>
    </citation>
    <scope>NUCLEOTIDE SEQUENCE [LARGE SCALE GENOMIC DNA]</scope>
    <source>
        <strain evidence="1 3">NB2006</strain>
    </source>
</reference>
<proteinExistence type="predicted"/>
<protein>
    <submittedName>
        <fullName evidence="2">Ig-like domain-containing protein</fullName>
    </submittedName>
</protein>
<reference evidence="2" key="4">
    <citation type="submission" date="2020-10" db="EMBL/GenBank/DDBJ databases">
        <authorList>
            <person name="Bassil N.M."/>
            <person name="Lloyd J.R."/>
        </authorList>
    </citation>
    <scope>NUCLEOTIDE SEQUENCE</scope>
    <source>
        <strain evidence="2">NB2006</strain>
    </source>
</reference>
<organism evidence="1 3">
    <name type="scientific">Anaerobacillus isosaccharinicus</name>
    <dbReference type="NCBI Taxonomy" id="1532552"/>
    <lineage>
        <taxon>Bacteria</taxon>
        <taxon>Bacillati</taxon>
        <taxon>Bacillota</taxon>
        <taxon>Bacilli</taxon>
        <taxon>Bacillales</taxon>
        <taxon>Bacillaceae</taxon>
        <taxon>Anaerobacillus</taxon>
    </lineage>
</organism>
<sequence length="335" mass="38464">MKKKHWSKISIILMLFILSLSTVFPPVKLVGASNDAKLVTSYPKQNAEFVPISTQVTIQFDNTVFFVNKTLIKLYSQRRQAAFVEEKNSIKDIEIIEDAQGRKNTLLITFNENLKIDHNYRLQVPKNSLSISQRLFRNDLTLNFSTSSYKFEEVMSGTVTKKMLADYAPRQIQIVTPKKYIETIDVIHKKSGTISKNEKEKATNAVTNIDITTKAIDVESARVVVWVNNRAHSTTDMMVLEKTTTKQTYHLGLADLPETFDIQIILYNQFSETIESKMFKVPEGGNPVFNIKETFKYKTDGKIYSLYELMANPNLFNDVLLEHDTFPLKVQLEEK</sequence>
<dbReference type="Proteomes" id="UP000180175">
    <property type="component" value="Chromosome"/>
</dbReference>
<dbReference type="OrthoDB" id="2837573at2"/>
<evidence type="ECO:0000313" key="3">
    <source>
        <dbReference type="Proteomes" id="UP000180175"/>
    </source>
</evidence>
<dbReference type="RefSeq" id="WP_071319054.1">
    <property type="nucleotide sequence ID" value="NZ_CP063356.2"/>
</dbReference>
<name>A0A1S2KZJ7_9BACI</name>
<keyword evidence="3" id="KW-1185">Reference proteome</keyword>
<dbReference type="AlphaFoldDB" id="A0A1S2KZJ7"/>
<dbReference type="EMBL" id="LQXD01000189">
    <property type="protein sequence ID" value="OIJ05642.1"/>
    <property type="molecule type" value="Genomic_DNA"/>
</dbReference>
<reference evidence="2 3" key="2">
    <citation type="journal article" date="2017" name="Genome Announc.">
        <title>Draft Genome Sequences of Four Alkaliphilic Bacteria Belonging to the Anaerobacillus Genus.</title>
        <authorList>
            <person name="Bassil N.M."/>
            <person name="Lloyd J.R."/>
        </authorList>
    </citation>
    <scope>NUCLEOTIDE SEQUENCE [LARGE SCALE GENOMIC DNA]</scope>
    <source>
        <strain evidence="2 3">NB2006</strain>
    </source>
</reference>
<evidence type="ECO:0000313" key="2">
    <source>
        <dbReference type="EMBL" id="QOY37107.1"/>
    </source>
</evidence>
<dbReference type="EMBL" id="CP063356">
    <property type="protein sequence ID" value="QOY37107.1"/>
    <property type="molecule type" value="Genomic_DNA"/>
</dbReference>
<reference evidence="2 3" key="3">
    <citation type="journal article" date="2019" name="Int. J. Syst. Evol. Microbiol.">
        <title>Anaerobacillus isosaccharinicus sp. nov., an alkaliphilic bacterium which degrades isosaccharinic acid.</title>
        <authorList>
            <person name="Bassil N.M."/>
            <person name="Lloyd J.R."/>
        </authorList>
    </citation>
    <scope>NUCLEOTIDE SEQUENCE [LARGE SCALE GENOMIC DNA]</scope>
    <source>
        <strain evidence="2 3">NB2006</strain>
    </source>
</reference>
<evidence type="ECO:0000313" key="1">
    <source>
        <dbReference type="EMBL" id="OIJ05642.1"/>
    </source>
</evidence>
<dbReference type="KEGG" id="aia:AWH56_005550"/>
<gene>
    <name evidence="2" type="ORF">AWH56_005550</name>
    <name evidence="1" type="ORF">AWH56_21900</name>
</gene>